<gene>
    <name evidence="5" type="ORF">Q2T52_24870</name>
</gene>
<evidence type="ECO:0000256" key="2">
    <source>
        <dbReference type="ARBA" id="ARBA00023125"/>
    </source>
</evidence>
<evidence type="ECO:0000313" key="5">
    <source>
        <dbReference type="EMBL" id="MDO1585338.1"/>
    </source>
</evidence>
<dbReference type="SUPFAM" id="SSF46894">
    <property type="entry name" value="C-terminal effector domain of the bipartite response regulators"/>
    <property type="match status" value="1"/>
</dbReference>
<accession>A0ABT8T5L7</accession>
<proteinExistence type="predicted"/>
<evidence type="ECO:0000256" key="1">
    <source>
        <dbReference type="ARBA" id="ARBA00023015"/>
    </source>
</evidence>
<keyword evidence="6" id="KW-1185">Reference proteome</keyword>
<dbReference type="PANTHER" id="PTHR44688:SF16">
    <property type="entry name" value="DNA-BINDING TRANSCRIPTIONAL ACTIVATOR DEVR_DOSR"/>
    <property type="match status" value="1"/>
</dbReference>
<dbReference type="InterPro" id="IPR036388">
    <property type="entry name" value="WH-like_DNA-bd_sf"/>
</dbReference>
<dbReference type="EMBL" id="JAUKWQ010000014">
    <property type="protein sequence ID" value="MDO1585338.1"/>
    <property type="molecule type" value="Genomic_DNA"/>
</dbReference>
<dbReference type="Pfam" id="PF00196">
    <property type="entry name" value="GerE"/>
    <property type="match status" value="1"/>
</dbReference>
<dbReference type="Proteomes" id="UP001169006">
    <property type="component" value="Unassembled WGS sequence"/>
</dbReference>
<keyword evidence="3" id="KW-0804">Transcription</keyword>
<evidence type="ECO:0000256" key="3">
    <source>
        <dbReference type="ARBA" id="ARBA00023163"/>
    </source>
</evidence>
<reference evidence="5" key="1">
    <citation type="journal article" date="2015" name="Int. J. Syst. Evol. Microbiol.">
        <title>Rhizobium oryzicola sp. nov., potential plant-growth-promoting endophytic bacteria isolated from rice roots.</title>
        <authorList>
            <person name="Zhang X.X."/>
            <person name="Gao J.S."/>
            <person name="Cao Y.H."/>
            <person name="Sheirdil R.A."/>
            <person name="Wang X.C."/>
            <person name="Zhang L."/>
        </authorList>
    </citation>
    <scope>NUCLEOTIDE SEQUENCE</scope>
    <source>
        <strain evidence="5">05753</strain>
    </source>
</reference>
<dbReference type="PANTHER" id="PTHR44688">
    <property type="entry name" value="DNA-BINDING TRANSCRIPTIONAL ACTIVATOR DEVR_DOSR"/>
    <property type="match status" value="1"/>
</dbReference>
<dbReference type="Gene3D" id="1.10.10.10">
    <property type="entry name" value="Winged helix-like DNA-binding domain superfamily/Winged helix DNA-binding domain"/>
    <property type="match status" value="1"/>
</dbReference>
<protein>
    <submittedName>
        <fullName evidence="5">LuxR C-terminal-related transcriptional regulator</fullName>
    </submittedName>
</protein>
<dbReference type="PROSITE" id="PS00622">
    <property type="entry name" value="HTH_LUXR_1"/>
    <property type="match status" value="1"/>
</dbReference>
<dbReference type="PRINTS" id="PR00038">
    <property type="entry name" value="HTHLUXR"/>
</dbReference>
<evidence type="ECO:0000313" key="6">
    <source>
        <dbReference type="Proteomes" id="UP001169006"/>
    </source>
</evidence>
<evidence type="ECO:0000259" key="4">
    <source>
        <dbReference type="PROSITE" id="PS00622"/>
    </source>
</evidence>
<name>A0ABT8T5L7_9HYPH</name>
<dbReference type="RefSeq" id="WP_302079624.1">
    <property type="nucleotide sequence ID" value="NZ_JAUKWQ010000014.1"/>
</dbReference>
<dbReference type="InterPro" id="IPR016032">
    <property type="entry name" value="Sig_transdc_resp-reg_C-effctor"/>
</dbReference>
<sequence length="357" mass="39345">MTDIHVLEESIYQTALIPALWPQLLDTLARTVGAEGALLANMSNEKLPWVASDGVGELYEDFFDGGWNYQNARSETLVARSNEGFISDIDFFTHEQMAAEPIYGDFLWRRNFGYATGTVLQSGGAKIAISIEKHRDKGPVGLEELAYLNRLRPHLARATSMAAHAELGKIEAALQAFDMAQIPCAIIRMDGRLLNANTRFERFGASIGVGANDMLTFSEQQAQQFYRSIQSFSRRYAASFPIKAANQHPAAVLHFIPVVGVARELFLHAAYFLTLAPVNDHIHVPAPMLKGLYDLTPTEARVAEALVEGLTVAEITERIGCAQETVRTHVKAILSKARMASQRDFVAAMSSISSVKF</sequence>
<keyword evidence="2" id="KW-0238">DNA-binding</keyword>
<feature type="domain" description="HTH luxR-type" evidence="4">
    <location>
        <begin position="309"/>
        <end position="336"/>
    </location>
</feature>
<organism evidence="5 6">
    <name type="scientific">Rhizobium oryzicola</name>
    <dbReference type="NCBI Taxonomy" id="1232668"/>
    <lineage>
        <taxon>Bacteria</taxon>
        <taxon>Pseudomonadati</taxon>
        <taxon>Pseudomonadota</taxon>
        <taxon>Alphaproteobacteria</taxon>
        <taxon>Hyphomicrobiales</taxon>
        <taxon>Rhizobiaceae</taxon>
        <taxon>Rhizobium/Agrobacterium group</taxon>
        <taxon>Rhizobium</taxon>
    </lineage>
</organism>
<reference evidence="5" key="2">
    <citation type="submission" date="2023-07" db="EMBL/GenBank/DDBJ databases">
        <authorList>
            <person name="Sun H."/>
        </authorList>
    </citation>
    <scope>NUCLEOTIDE SEQUENCE</scope>
    <source>
        <strain evidence="5">05753</strain>
    </source>
</reference>
<dbReference type="SMART" id="SM00421">
    <property type="entry name" value="HTH_LUXR"/>
    <property type="match status" value="1"/>
</dbReference>
<dbReference type="InterPro" id="IPR000792">
    <property type="entry name" value="Tscrpt_reg_LuxR_C"/>
</dbReference>
<comment type="caution">
    <text evidence="5">The sequence shown here is derived from an EMBL/GenBank/DDBJ whole genome shotgun (WGS) entry which is preliminary data.</text>
</comment>
<keyword evidence="1" id="KW-0805">Transcription regulation</keyword>